<dbReference type="CDD" id="cd03801">
    <property type="entry name" value="GT4_PimA-like"/>
    <property type="match status" value="1"/>
</dbReference>
<name>Q07PS8_RHOP5</name>
<organism evidence="3">
    <name type="scientific">Rhodopseudomonas palustris (strain BisA53)</name>
    <dbReference type="NCBI Taxonomy" id="316055"/>
    <lineage>
        <taxon>Bacteria</taxon>
        <taxon>Pseudomonadati</taxon>
        <taxon>Pseudomonadota</taxon>
        <taxon>Alphaproteobacteria</taxon>
        <taxon>Hyphomicrobiales</taxon>
        <taxon>Nitrobacteraceae</taxon>
        <taxon>Rhodopseudomonas</taxon>
    </lineage>
</organism>
<dbReference type="EMBL" id="CP000463">
    <property type="protein sequence ID" value="ABJ06056.1"/>
    <property type="molecule type" value="Genomic_DNA"/>
</dbReference>
<proteinExistence type="predicted"/>
<sequence length="393" mass="42757">MTVNPAAPLSEPIPSTPATRPLRIAILTSGTGVNGVGVHCALLVRFLLSRGHQVLLLHRPGAWIADQPGLENAERFVTSFKRSPRELVRVTRRLNQFAPDVLHTHMSSAHTYGMLARILSRRPVVATAHSTSLQLHWWFNNRVIATSPDAQRHHIQVNRVRRAAMRMIPSFIDTTRFPVITAAERAAARETLGLSQDDFLIGCVGDICERKRQIDMVRALALVLPREPSARLLLVGGHFQEYYAELQQVAAELGVSDRIIAPGSRNDVAAMLSTMDVFALVSRKESSPLAVLEAMSRGLPVIATNVGMLADFIAEDTTGHIVQVGDVEAIARHLLAFAADPARRRRFGEAAQAAARAQYDVAVLGPATEAVLGEAAAIRNRPWLGFVAGLCGS</sequence>
<accession>Q07PS8</accession>
<dbReference type="PANTHER" id="PTHR12526">
    <property type="entry name" value="GLYCOSYLTRANSFERASE"/>
    <property type="match status" value="1"/>
</dbReference>
<dbReference type="STRING" id="316055.RPE_2112"/>
<evidence type="ECO:0000259" key="2">
    <source>
        <dbReference type="Pfam" id="PF13439"/>
    </source>
</evidence>
<dbReference type="Pfam" id="PF00534">
    <property type="entry name" value="Glycos_transf_1"/>
    <property type="match status" value="1"/>
</dbReference>
<evidence type="ECO:0000259" key="1">
    <source>
        <dbReference type="Pfam" id="PF00534"/>
    </source>
</evidence>
<feature type="domain" description="Glycosyl transferase family 1" evidence="1">
    <location>
        <begin position="187"/>
        <end position="352"/>
    </location>
</feature>
<evidence type="ECO:0000313" key="3">
    <source>
        <dbReference type="EMBL" id="ABJ06056.1"/>
    </source>
</evidence>
<dbReference type="PANTHER" id="PTHR12526:SF630">
    <property type="entry name" value="GLYCOSYLTRANSFERASE"/>
    <property type="match status" value="1"/>
</dbReference>
<dbReference type="SUPFAM" id="SSF53756">
    <property type="entry name" value="UDP-Glycosyltransferase/glycogen phosphorylase"/>
    <property type="match status" value="1"/>
</dbReference>
<dbReference type="eggNOG" id="COG0438">
    <property type="taxonomic scope" value="Bacteria"/>
</dbReference>
<keyword evidence="3" id="KW-0808">Transferase</keyword>
<dbReference type="InterPro" id="IPR028098">
    <property type="entry name" value="Glyco_trans_4-like_N"/>
</dbReference>
<reference evidence="3" key="1">
    <citation type="submission" date="2006-09" db="EMBL/GenBank/DDBJ databases">
        <title>Complete sequence of Rhodopseudomonas palustris BisA53.</title>
        <authorList>
            <consortium name="US DOE Joint Genome Institute"/>
            <person name="Copeland A."/>
            <person name="Lucas S."/>
            <person name="Lapidus A."/>
            <person name="Barry K."/>
            <person name="Detter J.C."/>
            <person name="Glavina del Rio T."/>
            <person name="Hammon N."/>
            <person name="Israni S."/>
            <person name="Dalin E."/>
            <person name="Tice H."/>
            <person name="Pitluck S."/>
            <person name="Chain P."/>
            <person name="Malfatti S."/>
            <person name="Shin M."/>
            <person name="Vergez L."/>
            <person name="Schmutz J."/>
            <person name="Larimer F."/>
            <person name="Land M."/>
            <person name="Hauser L."/>
            <person name="Pelletier D.A."/>
            <person name="Kyrpides N."/>
            <person name="Kim E."/>
            <person name="Harwood C.S."/>
            <person name="Oda Y."/>
            <person name="Richardson P."/>
        </authorList>
    </citation>
    <scope>NUCLEOTIDE SEQUENCE [LARGE SCALE GENOMIC DNA]</scope>
    <source>
        <strain evidence="3">BisA53</strain>
    </source>
</reference>
<dbReference type="Gene3D" id="3.40.50.2000">
    <property type="entry name" value="Glycogen Phosphorylase B"/>
    <property type="match status" value="2"/>
</dbReference>
<protein>
    <submittedName>
        <fullName evidence="3">Glycosyl transferase, group 1</fullName>
    </submittedName>
</protein>
<dbReference type="InterPro" id="IPR001296">
    <property type="entry name" value="Glyco_trans_1"/>
</dbReference>
<feature type="domain" description="Glycosyltransferase subfamily 4-like N-terminal" evidence="2">
    <location>
        <begin position="33"/>
        <end position="176"/>
    </location>
</feature>
<dbReference type="OrthoDB" id="9807414at2"/>
<dbReference type="GO" id="GO:0016757">
    <property type="term" value="F:glycosyltransferase activity"/>
    <property type="evidence" value="ECO:0007669"/>
    <property type="project" value="InterPro"/>
</dbReference>
<dbReference type="AlphaFoldDB" id="Q07PS8"/>
<dbReference type="Pfam" id="PF13439">
    <property type="entry name" value="Glyco_transf_4"/>
    <property type="match status" value="1"/>
</dbReference>
<gene>
    <name evidence="3" type="ordered locus">RPE_2112</name>
</gene>
<dbReference type="KEGG" id="rpe:RPE_2112"/>
<dbReference type="HOGENOM" id="CLU_009583_0_3_5"/>
<dbReference type="CAZy" id="GT4">
    <property type="family name" value="Glycosyltransferase Family 4"/>
</dbReference>